<gene>
    <name evidence="8" type="ORF">BCR34DRAFT_438135</name>
</gene>
<dbReference type="Gene3D" id="1.10.575.10">
    <property type="entry name" value="P1 Nuclease"/>
    <property type="match status" value="1"/>
</dbReference>
<keyword evidence="5" id="KW-0378">Hydrolase</keyword>
<keyword evidence="4" id="KW-0255">Endonuclease</keyword>
<dbReference type="SUPFAM" id="SSF48537">
    <property type="entry name" value="Phospholipase C/P1 nuclease"/>
    <property type="match status" value="1"/>
</dbReference>
<evidence type="ECO:0000313" key="9">
    <source>
        <dbReference type="Proteomes" id="UP000193144"/>
    </source>
</evidence>
<proteinExistence type="inferred from homology"/>
<comment type="caution">
    <text evidence="8">The sequence shown here is derived from an EMBL/GenBank/DDBJ whole genome shotgun (WGS) entry which is preliminary data.</text>
</comment>
<evidence type="ECO:0000256" key="7">
    <source>
        <dbReference type="ARBA" id="ARBA00023180"/>
    </source>
</evidence>
<dbReference type="GO" id="GO:0003676">
    <property type="term" value="F:nucleic acid binding"/>
    <property type="evidence" value="ECO:0007669"/>
    <property type="project" value="InterPro"/>
</dbReference>
<keyword evidence="2" id="KW-0540">Nuclease</keyword>
<dbReference type="EMBL" id="MCFA01000004">
    <property type="protein sequence ID" value="ORY18925.1"/>
    <property type="molecule type" value="Genomic_DNA"/>
</dbReference>
<keyword evidence="7" id="KW-0325">Glycoprotein</keyword>
<comment type="similarity">
    <text evidence="1">Belongs to the nuclease type I family.</text>
</comment>
<feature type="non-terminal residue" evidence="8">
    <location>
        <position position="280"/>
    </location>
</feature>
<evidence type="ECO:0000256" key="2">
    <source>
        <dbReference type="ARBA" id="ARBA00022722"/>
    </source>
</evidence>
<evidence type="ECO:0000256" key="1">
    <source>
        <dbReference type="ARBA" id="ARBA00009547"/>
    </source>
</evidence>
<evidence type="ECO:0000313" key="8">
    <source>
        <dbReference type="EMBL" id="ORY18925.1"/>
    </source>
</evidence>
<dbReference type="PANTHER" id="PTHR33146:SF26">
    <property type="entry name" value="ENDONUCLEASE 4"/>
    <property type="match status" value="1"/>
</dbReference>
<evidence type="ECO:0000256" key="6">
    <source>
        <dbReference type="ARBA" id="ARBA00023157"/>
    </source>
</evidence>
<keyword evidence="3" id="KW-0479">Metal-binding</keyword>
<dbReference type="InterPro" id="IPR008947">
    <property type="entry name" value="PLipase_C/P1_nuclease_dom_sf"/>
</dbReference>
<dbReference type="GO" id="GO:0046872">
    <property type="term" value="F:metal ion binding"/>
    <property type="evidence" value="ECO:0007669"/>
    <property type="project" value="UniProtKB-KW"/>
</dbReference>
<organism evidence="8 9">
    <name type="scientific">Clohesyomyces aquaticus</name>
    <dbReference type="NCBI Taxonomy" id="1231657"/>
    <lineage>
        <taxon>Eukaryota</taxon>
        <taxon>Fungi</taxon>
        <taxon>Dikarya</taxon>
        <taxon>Ascomycota</taxon>
        <taxon>Pezizomycotina</taxon>
        <taxon>Dothideomycetes</taxon>
        <taxon>Pleosporomycetidae</taxon>
        <taxon>Pleosporales</taxon>
        <taxon>Lindgomycetaceae</taxon>
        <taxon>Clohesyomyces</taxon>
    </lineage>
</organism>
<dbReference type="Pfam" id="PF02265">
    <property type="entry name" value="S1-P1_nuclease"/>
    <property type="match status" value="1"/>
</dbReference>
<dbReference type="PANTHER" id="PTHR33146">
    <property type="entry name" value="ENDONUCLEASE 4"/>
    <property type="match status" value="1"/>
</dbReference>
<dbReference type="STRING" id="1231657.A0A1Y2AA97"/>
<sequence>LLVLTALPAARAWGELGHRTVGYLAEKYFTDEASTMVSELLANDRGYDISDAALWADSVRRRKGYTHTGPWHYIDAEDKPPKQCGVKYNRDCKPEEGCVVSAIANMTTRLLNTTLPSDQHKESLMFIIHFIGDIHQPLHTEALDRGGNEIHACFDSHCGKKENLHSIWDKDIPHKMRGLPSSEGDDVELKGAAKEWADELFGKNEAREECTASEWKGAEDCALEWAGESNKYVCDYVLKKGKPWIESHDLGVEYFKGAVPVVNELVGKAGARLGAYINAL</sequence>
<evidence type="ECO:0000256" key="5">
    <source>
        <dbReference type="ARBA" id="ARBA00022801"/>
    </source>
</evidence>
<evidence type="ECO:0000256" key="4">
    <source>
        <dbReference type="ARBA" id="ARBA00022759"/>
    </source>
</evidence>
<dbReference type="OrthoDB" id="441446at2759"/>
<dbReference type="AlphaFoldDB" id="A0A1Y2AA97"/>
<accession>A0A1Y2AA97</accession>
<dbReference type="GO" id="GO:0006308">
    <property type="term" value="P:DNA catabolic process"/>
    <property type="evidence" value="ECO:0007669"/>
    <property type="project" value="InterPro"/>
</dbReference>
<name>A0A1Y2AA97_9PLEO</name>
<reference evidence="8 9" key="1">
    <citation type="submission" date="2016-07" db="EMBL/GenBank/DDBJ databases">
        <title>Pervasive Adenine N6-methylation of Active Genes in Fungi.</title>
        <authorList>
            <consortium name="DOE Joint Genome Institute"/>
            <person name="Mondo S.J."/>
            <person name="Dannebaum R.O."/>
            <person name="Kuo R.C."/>
            <person name="Labutti K."/>
            <person name="Haridas S."/>
            <person name="Kuo A."/>
            <person name="Salamov A."/>
            <person name="Ahrendt S.R."/>
            <person name="Lipzen A."/>
            <person name="Sullivan W."/>
            <person name="Andreopoulos W.B."/>
            <person name="Clum A."/>
            <person name="Lindquist E."/>
            <person name="Daum C."/>
            <person name="Ramamoorthy G.K."/>
            <person name="Gryganskyi A."/>
            <person name="Culley D."/>
            <person name="Magnuson J.K."/>
            <person name="James T.Y."/>
            <person name="O'Malley M.A."/>
            <person name="Stajich J.E."/>
            <person name="Spatafora J.W."/>
            <person name="Visel A."/>
            <person name="Grigoriev I.V."/>
        </authorList>
    </citation>
    <scope>NUCLEOTIDE SEQUENCE [LARGE SCALE GENOMIC DNA]</scope>
    <source>
        <strain evidence="8 9">CBS 115471</strain>
    </source>
</reference>
<protein>
    <submittedName>
        <fullName evidence="8">S1/P1 nuclease</fullName>
    </submittedName>
</protein>
<dbReference type="InterPro" id="IPR003154">
    <property type="entry name" value="S1/P1nuclease"/>
</dbReference>
<keyword evidence="9" id="KW-1185">Reference proteome</keyword>
<dbReference type="GO" id="GO:0004519">
    <property type="term" value="F:endonuclease activity"/>
    <property type="evidence" value="ECO:0007669"/>
    <property type="project" value="UniProtKB-KW"/>
</dbReference>
<evidence type="ECO:0000256" key="3">
    <source>
        <dbReference type="ARBA" id="ARBA00022723"/>
    </source>
</evidence>
<feature type="non-terminal residue" evidence="8">
    <location>
        <position position="1"/>
    </location>
</feature>
<dbReference type="Proteomes" id="UP000193144">
    <property type="component" value="Unassembled WGS sequence"/>
</dbReference>
<keyword evidence="6" id="KW-1015">Disulfide bond</keyword>
<dbReference type="CDD" id="cd11010">
    <property type="entry name" value="S1-P1_nuclease"/>
    <property type="match status" value="1"/>
</dbReference>
<dbReference type="GO" id="GO:0016788">
    <property type="term" value="F:hydrolase activity, acting on ester bonds"/>
    <property type="evidence" value="ECO:0007669"/>
    <property type="project" value="InterPro"/>
</dbReference>